<evidence type="ECO:0000313" key="4">
    <source>
        <dbReference type="Proteomes" id="UP000278807"/>
    </source>
</evidence>
<dbReference type="InterPro" id="IPR035979">
    <property type="entry name" value="RBD_domain_sf"/>
</dbReference>
<proteinExistence type="predicted"/>
<dbReference type="GO" id="GO:0003723">
    <property type="term" value="F:RNA binding"/>
    <property type="evidence" value="ECO:0007669"/>
    <property type="project" value="InterPro"/>
</dbReference>
<dbReference type="WBParaSite" id="HNAJ_0000981701-mRNA-1">
    <property type="protein sequence ID" value="HNAJ_0000981701-mRNA-1"/>
    <property type="gene ID" value="HNAJ_0000981701"/>
</dbReference>
<reference evidence="3 4" key="2">
    <citation type="submission" date="2018-11" db="EMBL/GenBank/DDBJ databases">
        <authorList>
            <consortium name="Pathogen Informatics"/>
        </authorList>
    </citation>
    <scope>NUCLEOTIDE SEQUENCE [LARGE SCALE GENOMIC DNA]</scope>
</reference>
<dbReference type="AlphaFoldDB" id="A0A0R3TQJ3"/>
<evidence type="ECO:0000259" key="2">
    <source>
        <dbReference type="Pfam" id="PF00076"/>
    </source>
</evidence>
<accession>A0A0R3TQJ3</accession>
<reference evidence="5" key="1">
    <citation type="submission" date="2017-02" db="UniProtKB">
        <authorList>
            <consortium name="WormBaseParasite"/>
        </authorList>
    </citation>
    <scope>IDENTIFICATION</scope>
</reference>
<evidence type="ECO:0000313" key="5">
    <source>
        <dbReference type="WBParaSite" id="HNAJ_0000981701-mRNA-1"/>
    </source>
</evidence>
<dbReference type="OrthoDB" id="6246243at2759"/>
<organism evidence="5">
    <name type="scientific">Rodentolepis nana</name>
    <name type="common">Dwarf tapeworm</name>
    <name type="synonym">Hymenolepis nana</name>
    <dbReference type="NCBI Taxonomy" id="102285"/>
    <lineage>
        <taxon>Eukaryota</taxon>
        <taxon>Metazoa</taxon>
        <taxon>Spiralia</taxon>
        <taxon>Lophotrochozoa</taxon>
        <taxon>Platyhelminthes</taxon>
        <taxon>Cestoda</taxon>
        <taxon>Eucestoda</taxon>
        <taxon>Cyclophyllidea</taxon>
        <taxon>Hymenolepididae</taxon>
        <taxon>Rodentolepis</taxon>
    </lineage>
</organism>
<sequence>MSEFSIRVGDYSVVTISTGAGSGHPLYVLTLSPTTVQVLNIPPFYNRASLYAFFITFGPIIKFSYNKADCFAHIEYRKEASIDALTSTPMTVAYSLPIQKASFSQIVADSRKTWLKNAEALKKESEEALQKYFEEKIYGDQDTEDEDDGGWTTVKPKKRCVR</sequence>
<dbReference type="Pfam" id="PF00076">
    <property type="entry name" value="RRM_1"/>
    <property type="match status" value="1"/>
</dbReference>
<feature type="region of interest" description="Disordered" evidence="1">
    <location>
        <begin position="141"/>
        <end position="162"/>
    </location>
</feature>
<protein>
    <submittedName>
        <fullName evidence="5">RRM domain-containing protein</fullName>
    </submittedName>
</protein>
<dbReference type="Proteomes" id="UP000278807">
    <property type="component" value="Unassembled WGS sequence"/>
</dbReference>
<dbReference type="EMBL" id="UZAE01012757">
    <property type="protein sequence ID" value="VDO06485.1"/>
    <property type="molecule type" value="Genomic_DNA"/>
</dbReference>
<name>A0A0R3TQJ3_RODNA</name>
<keyword evidence="4" id="KW-1185">Reference proteome</keyword>
<dbReference type="InterPro" id="IPR000504">
    <property type="entry name" value="RRM_dom"/>
</dbReference>
<feature type="domain" description="RRM" evidence="2">
    <location>
        <begin position="38"/>
        <end position="83"/>
    </location>
</feature>
<gene>
    <name evidence="3" type="ORF">HNAJ_LOCUS9812</name>
</gene>
<evidence type="ECO:0000256" key="1">
    <source>
        <dbReference type="SAM" id="MobiDB-lite"/>
    </source>
</evidence>
<dbReference type="SUPFAM" id="SSF54928">
    <property type="entry name" value="RNA-binding domain, RBD"/>
    <property type="match status" value="1"/>
</dbReference>
<evidence type="ECO:0000313" key="3">
    <source>
        <dbReference type="EMBL" id="VDO06485.1"/>
    </source>
</evidence>